<feature type="domain" description="Vps72/YL1 N-terminal" evidence="2">
    <location>
        <begin position="8"/>
        <end position="157"/>
    </location>
</feature>
<dbReference type="Pfam" id="PF05764">
    <property type="entry name" value="YL1"/>
    <property type="match status" value="1"/>
</dbReference>
<feature type="region of interest" description="Disordered" evidence="1">
    <location>
        <begin position="1"/>
        <end position="162"/>
    </location>
</feature>
<dbReference type="GO" id="GO:0005634">
    <property type="term" value="C:nucleus"/>
    <property type="evidence" value="ECO:0007669"/>
    <property type="project" value="TreeGrafter"/>
</dbReference>
<dbReference type="PANTHER" id="PTHR13275:SF4">
    <property type="entry name" value="VACUOLAR PROTEIN SORTING-ASSOCIATED PROTEIN 72 HOMOLOG"/>
    <property type="match status" value="1"/>
</dbReference>
<dbReference type="InParanoid" id="E4WZS2"/>
<gene>
    <name evidence="3" type="ORF">GSOID_T00013437001</name>
</gene>
<feature type="compositionally biased region" description="Basic and acidic residues" evidence="1">
    <location>
        <begin position="20"/>
        <end position="32"/>
    </location>
</feature>
<feature type="compositionally biased region" description="Polar residues" evidence="1">
    <location>
        <begin position="153"/>
        <end position="162"/>
    </location>
</feature>
<reference evidence="3" key="1">
    <citation type="journal article" date="2010" name="Science">
        <title>Plasticity of animal genome architecture unmasked by rapid evolution of a pelagic tunicate.</title>
        <authorList>
            <person name="Denoeud F."/>
            <person name="Henriet S."/>
            <person name="Mungpakdee S."/>
            <person name="Aury J.M."/>
            <person name="Da Silva C."/>
            <person name="Brinkmann H."/>
            <person name="Mikhaleva J."/>
            <person name="Olsen L.C."/>
            <person name="Jubin C."/>
            <person name="Canestro C."/>
            <person name="Bouquet J.M."/>
            <person name="Danks G."/>
            <person name="Poulain J."/>
            <person name="Campsteijn C."/>
            <person name="Adamski M."/>
            <person name="Cross I."/>
            <person name="Yadetie F."/>
            <person name="Muffato M."/>
            <person name="Louis A."/>
            <person name="Butcher S."/>
            <person name="Tsagkogeorga G."/>
            <person name="Konrad A."/>
            <person name="Singh S."/>
            <person name="Jensen M.F."/>
            <person name="Cong E.H."/>
            <person name="Eikeseth-Otteraa H."/>
            <person name="Noel B."/>
            <person name="Anthouard V."/>
            <person name="Porcel B.M."/>
            <person name="Kachouri-Lafond R."/>
            <person name="Nishino A."/>
            <person name="Ugolini M."/>
            <person name="Chourrout P."/>
            <person name="Nishida H."/>
            <person name="Aasland R."/>
            <person name="Huzurbazar S."/>
            <person name="Westhof E."/>
            <person name="Delsuc F."/>
            <person name="Lehrach H."/>
            <person name="Reinhardt R."/>
            <person name="Weissenbach J."/>
            <person name="Roy S.W."/>
            <person name="Artiguenave F."/>
            <person name="Postlethwait J.H."/>
            <person name="Manak J.R."/>
            <person name="Thompson E.M."/>
            <person name="Jaillon O."/>
            <person name="Du Pasquier L."/>
            <person name="Boudinot P."/>
            <person name="Liberles D.A."/>
            <person name="Volff J.N."/>
            <person name="Philippe H."/>
            <person name="Lenhard B."/>
            <person name="Roest Crollius H."/>
            <person name="Wincker P."/>
            <person name="Chourrout D."/>
        </authorList>
    </citation>
    <scope>NUCLEOTIDE SEQUENCE [LARGE SCALE GENOMIC DNA]</scope>
</reference>
<dbReference type="PANTHER" id="PTHR13275">
    <property type="entry name" value="YL-1 PROTEIN TRANSCRIPTION FACTOR-LIKE 1"/>
    <property type="match status" value="1"/>
</dbReference>
<feature type="compositionally biased region" description="Acidic residues" evidence="1">
    <location>
        <begin position="61"/>
        <end position="73"/>
    </location>
</feature>
<keyword evidence="4" id="KW-1185">Reference proteome</keyword>
<protein>
    <recommendedName>
        <fullName evidence="2">Vps72/YL1 N-terminal domain-containing protein</fullName>
    </recommendedName>
</protein>
<feature type="compositionally biased region" description="Basic and acidic residues" evidence="1">
    <location>
        <begin position="116"/>
        <end position="143"/>
    </location>
</feature>
<evidence type="ECO:0000313" key="3">
    <source>
        <dbReference type="EMBL" id="CBY22668.1"/>
    </source>
</evidence>
<name>E4WZS2_OIKDI</name>
<accession>E4WZS2</accession>
<evidence type="ECO:0000313" key="4">
    <source>
        <dbReference type="Proteomes" id="UP000001307"/>
    </source>
</evidence>
<dbReference type="InterPro" id="IPR046757">
    <property type="entry name" value="YL1_N"/>
</dbReference>
<evidence type="ECO:0000256" key="1">
    <source>
        <dbReference type="SAM" id="MobiDB-lite"/>
    </source>
</evidence>
<dbReference type="AlphaFoldDB" id="E4WZS2"/>
<organism evidence="3">
    <name type="scientific">Oikopleura dioica</name>
    <name type="common">Tunicate</name>
    <dbReference type="NCBI Taxonomy" id="34765"/>
    <lineage>
        <taxon>Eukaryota</taxon>
        <taxon>Metazoa</taxon>
        <taxon>Chordata</taxon>
        <taxon>Tunicata</taxon>
        <taxon>Appendicularia</taxon>
        <taxon>Copelata</taxon>
        <taxon>Oikopleuridae</taxon>
        <taxon>Oikopleura</taxon>
    </lineage>
</organism>
<feature type="compositionally biased region" description="Basic and acidic residues" evidence="1">
    <location>
        <begin position="86"/>
        <end position="98"/>
    </location>
</feature>
<sequence>MTDDKVRRSIRSTAGNRYDALLRSEEKDEFYEGHYGGFTEEEDDNDFSGSSSSDESISDSSSDEGEESEAESNEPEKIERKRKKNVYKDPSKSMRKIESASFTAPKKPKLSNTTNGERKSSRKHTTEQRHELEQTIKTRELVEKKKKPKKAESQLSQVWPTK</sequence>
<dbReference type="EMBL" id="FN653019">
    <property type="protein sequence ID" value="CBY22668.1"/>
    <property type="molecule type" value="Genomic_DNA"/>
</dbReference>
<proteinExistence type="predicted"/>
<dbReference type="Proteomes" id="UP000001307">
    <property type="component" value="Unassembled WGS sequence"/>
</dbReference>
<feature type="compositionally biased region" description="Low complexity" evidence="1">
    <location>
        <begin position="47"/>
        <end position="60"/>
    </location>
</feature>
<evidence type="ECO:0000259" key="2">
    <source>
        <dbReference type="Pfam" id="PF05764"/>
    </source>
</evidence>